<feature type="domain" description="Protein kinase" evidence="7">
    <location>
        <begin position="203"/>
        <end position="591"/>
    </location>
</feature>
<dbReference type="Gene3D" id="3.30.200.20">
    <property type="entry name" value="Phosphorylase Kinase, domain 1"/>
    <property type="match status" value="1"/>
</dbReference>
<evidence type="ECO:0000256" key="6">
    <source>
        <dbReference type="SAM" id="MobiDB-lite"/>
    </source>
</evidence>
<dbReference type="PROSITE" id="PS50011">
    <property type="entry name" value="PROTEIN_KINASE_DOM"/>
    <property type="match status" value="1"/>
</dbReference>
<sequence length="828" mass="94407">MDDFLNYKSLENDSVGKEFLANPSHSSFDLATISTMTSLQGLETSLFHDQFSPVLGISSNTLDSLGKTKSKRIITQDRIINSSNQQDNLDQNHDSGTKLKNTNSVNTCSISEKKDTSIKPNFPFENGVQTLYRIESKSTKNLKNPPSLKINKIRVNDLEMKVIPSIKVSTDTHHRDLPTGFKNSDQLVDFFLGKVLRSSNSLFYIEKKLQQALYGAVFLAFELEELKKNENFERKQISHSIGSGTSVLLQDYDIPSFVFDPHKSKVAIKVSSMSLRRRKPSLKENMEAEIIYSDTMTGHKNVLEYSEIWQDSFKNIYIKMEYAEYEDLFEVMRRRRPLTENEARWLFSQIFNAVINLHNKNMALRDLSLENILMFSQEPHFFDISQDHNFIGIIKPGDSMIIPKITDPGQACKIFPKDKDEVSNIWKVYQRHPRDSGFKLQKVDFLFGKSFRPPEAYETGSLYDPTKVDVFCLGWMLLFTLTKYQPFETCRLITDNLSQNSAKNEGFINSIFGKIIPGNNTDNKITKMNGKSYVHKDQNWSLIVNGRILELFRRIKATNLSSEAQDLIENMLLPDYKERFSMQNVIAHPWLKLSSNQPSKYFTPIMASTLSSIKSHRKTSKQIKQSSNIVNPSKFFDKKDINNEIALKKNDIKTKFDESNPVDSANSQANILISKINNDYLCSMVKRTNDKLNMTRVNIARKKDSEVESLIRNLNSNSISDSRQINPNLSDNDVLNRLSVTPFLSKVTKNKKDGSLVTKNLFLSSSSSSSSCPQNATQAKIPPNSTSRSSQNIKVRKKNFESNFILDLWSFLNGGGGNGNTHDHIIIN</sequence>
<dbReference type="GO" id="GO:0005634">
    <property type="term" value="C:nucleus"/>
    <property type="evidence" value="ECO:0007669"/>
    <property type="project" value="TreeGrafter"/>
</dbReference>
<feature type="compositionally biased region" description="Polar residues" evidence="6">
    <location>
        <begin position="772"/>
        <end position="792"/>
    </location>
</feature>
<dbReference type="GO" id="GO:0004674">
    <property type="term" value="F:protein serine/threonine kinase activity"/>
    <property type="evidence" value="ECO:0007669"/>
    <property type="project" value="UniProtKB-KW"/>
</dbReference>
<keyword evidence="3" id="KW-0547">Nucleotide-binding</keyword>
<keyword evidence="2" id="KW-0808">Transferase</keyword>
<gene>
    <name evidence="8" type="ORF">CmeUKMEL1_10765</name>
</gene>
<dbReference type="InterPro" id="IPR000719">
    <property type="entry name" value="Prot_kinase_dom"/>
</dbReference>
<proteinExistence type="predicted"/>
<evidence type="ECO:0000313" key="8">
    <source>
        <dbReference type="EMBL" id="POM84112.1"/>
    </source>
</evidence>
<keyword evidence="1" id="KW-0723">Serine/threonine-protein kinase</keyword>
<dbReference type="EMBL" id="JIBK01000039">
    <property type="protein sequence ID" value="POM84112.1"/>
    <property type="molecule type" value="Genomic_DNA"/>
</dbReference>
<evidence type="ECO:0000256" key="5">
    <source>
        <dbReference type="ARBA" id="ARBA00022840"/>
    </source>
</evidence>
<dbReference type="VEuPathDB" id="CryptoDB:CmeUKMEL1_10765"/>
<accession>A0A2P4Z204</accession>
<dbReference type="Pfam" id="PF00069">
    <property type="entry name" value="Pkinase"/>
    <property type="match status" value="1"/>
</dbReference>
<dbReference type="SUPFAM" id="SSF56112">
    <property type="entry name" value="Protein kinase-like (PK-like)"/>
    <property type="match status" value="1"/>
</dbReference>
<dbReference type="GO" id="GO:0005524">
    <property type="term" value="F:ATP binding"/>
    <property type="evidence" value="ECO:0007669"/>
    <property type="project" value="UniProtKB-KW"/>
</dbReference>
<dbReference type="SMART" id="SM00220">
    <property type="entry name" value="S_TKc"/>
    <property type="match status" value="1"/>
</dbReference>
<dbReference type="PANTHER" id="PTHR24345:SF91">
    <property type="entry name" value="SERINE_THREONINE-PROTEIN KINASE PLK4"/>
    <property type="match status" value="1"/>
</dbReference>
<keyword evidence="4 8" id="KW-0418">Kinase</keyword>
<evidence type="ECO:0000256" key="1">
    <source>
        <dbReference type="ARBA" id="ARBA00022527"/>
    </source>
</evidence>
<dbReference type="OrthoDB" id="10252171at2759"/>
<evidence type="ECO:0000256" key="4">
    <source>
        <dbReference type="ARBA" id="ARBA00022777"/>
    </source>
</evidence>
<organism evidence="8 9">
    <name type="scientific">Cryptosporidium meleagridis</name>
    <dbReference type="NCBI Taxonomy" id="93969"/>
    <lineage>
        <taxon>Eukaryota</taxon>
        <taxon>Sar</taxon>
        <taxon>Alveolata</taxon>
        <taxon>Apicomplexa</taxon>
        <taxon>Conoidasida</taxon>
        <taxon>Coccidia</taxon>
        <taxon>Eucoccidiorida</taxon>
        <taxon>Eimeriorina</taxon>
        <taxon>Cryptosporidiidae</taxon>
        <taxon>Cryptosporidium</taxon>
    </lineage>
</organism>
<feature type="region of interest" description="Disordered" evidence="6">
    <location>
        <begin position="765"/>
        <end position="792"/>
    </location>
</feature>
<keyword evidence="9" id="KW-1185">Reference proteome</keyword>
<dbReference type="AlphaFoldDB" id="A0A2P4Z204"/>
<dbReference type="Proteomes" id="UP000236928">
    <property type="component" value="Unassembled WGS sequence"/>
</dbReference>
<evidence type="ECO:0000256" key="2">
    <source>
        <dbReference type="ARBA" id="ARBA00022679"/>
    </source>
</evidence>
<comment type="caution">
    <text evidence="8">The sequence shown here is derived from an EMBL/GenBank/DDBJ whole genome shotgun (WGS) entry which is preliminary data.</text>
</comment>
<dbReference type="Gene3D" id="1.10.510.10">
    <property type="entry name" value="Transferase(Phosphotransferase) domain 1"/>
    <property type="match status" value="1"/>
</dbReference>
<dbReference type="PANTHER" id="PTHR24345">
    <property type="entry name" value="SERINE/THREONINE-PROTEIN KINASE PLK"/>
    <property type="match status" value="1"/>
</dbReference>
<evidence type="ECO:0000256" key="3">
    <source>
        <dbReference type="ARBA" id="ARBA00022741"/>
    </source>
</evidence>
<evidence type="ECO:0000259" key="7">
    <source>
        <dbReference type="PROSITE" id="PS50011"/>
    </source>
</evidence>
<keyword evidence="5" id="KW-0067">ATP-binding</keyword>
<name>A0A2P4Z204_9CRYT</name>
<evidence type="ECO:0000313" key="9">
    <source>
        <dbReference type="Proteomes" id="UP000236928"/>
    </source>
</evidence>
<reference evidence="8 9" key="1">
    <citation type="submission" date="2014-04" db="EMBL/GenBank/DDBJ databases">
        <title>Comparative Genomics of Cryptosporidium Species.</title>
        <authorList>
            <person name="Silva J.C."/>
            <person name="Su Q."/>
            <person name="Chalmers R."/>
            <person name="Chibucos M.C."/>
            <person name="Elwin K."/>
            <person name="Godinez A."/>
            <person name="Guo F."/>
            <person name="Huynh K."/>
            <person name="Orvis J."/>
            <person name="Ott S."/>
            <person name="Sadzewicz L."/>
            <person name="Sengamalay N."/>
            <person name="Shetty A."/>
            <person name="Sun M."/>
            <person name="Tallon L."/>
            <person name="Xiao L."/>
            <person name="Zhang H."/>
            <person name="Fraser C.M."/>
            <person name="Zhu G."/>
            <person name="Kissinger J."/>
            <person name="Widmer G."/>
        </authorList>
    </citation>
    <scope>NUCLEOTIDE SEQUENCE [LARGE SCALE GENOMIC DNA]</scope>
    <source>
        <strain evidence="8 9">UKMEL1</strain>
    </source>
</reference>
<protein>
    <submittedName>
        <fullName evidence="8">Protein kinase domain protein</fullName>
    </submittedName>
</protein>
<dbReference type="InterPro" id="IPR011009">
    <property type="entry name" value="Kinase-like_dom_sf"/>
</dbReference>